<dbReference type="HOGENOM" id="CLU_064111_0_0_1"/>
<dbReference type="AlphaFoldDB" id="A0A086T2M4"/>
<keyword evidence="3" id="KW-0804">Transcription</keyword>
<feature type="region of interest" description="Disordered" evidence="5">
    <location>
        <begin position="181"/>
        <end position="230"/>
    </location>
</feature>
<organism evidence="7 8">
    <name type="scientific">Hapsidospora chrysogenum (strain ATCC 11550 / CBS 779.69 / DSM 880 / IAM 14645 / JCM 23072 / IMI 49137)</name>
    <name type="common">Acremonium chrysogenum</name>
    <dbReference type="NCBI Taxonomy" id="857340"/>
    <lineage>
        <taxon>Eukaryota</taxon>
        <taxon>Fungi</taxon>
        <taxon>Dikarya</taxon>
        <taxon>Ascomycota</taxon>
        <taxon>Pezizomycotina</taxon>
        <taxon>Sordariomycetes</taxon>
        <taxon>Hypocreomycetidae</taxon>
        <taxon>Hypocreales</taxon>
        <taxon>Bionectriaceae</taxon>
        <taxon>Hapsidospora</taxon>
    </lineage>
</organism>
<evidence type="ECO:0000256" key="1">
    <source>
        <dbReference type="ARBA" id="ARBA00004123"/>
    </source>
</evidence>
<dbReference type="GO" id="GO:0046982">
    <property type="term" value="F:protein heterodimerization activity"/>
    <property type="evidence" value="ECO:0007669"/>
    <property type="project" value="InterPro"/>
</dbReference>
<proteinExistence type="predicted"/>
<keyword evidence="7" id="KW-0648">Protein biosynthesis</keyword>
<dbReference type="InterPro" id="IPR009072">
    <property type="entry name" value="Histone-fold"/>
</dbReference>
<comment type="subcellular location">
    <subcellularLocation>
        <location evidence="1">Nucleus</location>
    </subcellularLocation>
</comment>
<dbReference type="GO" id="GO:0003743">
    <property type="term" value="F:translation initiation factor activity"/>
    <property type="evidence" value="ECO:0007669"/>
    <property type="project" value="UniProtKB-KW"/>
</dbReference>
<evidence type="ECO:0000313" key="8">
    <source>
        <dbReference type="Proteomes" id="UP000029964"/>
    </source>
</evidence>
<name>A0A086T2M4_HAPC1</name>
<evidence type="ECO:0000259" key="6">
    <source>
        <dbReference type="SMART" id="SM00576"/>
    </source>
</evidence>
<comment type="caution">
    <text evidence="7">The sequence shown here is derived from an EMBL/GenBank/DDBJ whole genome shotgun (WGS) entry which is preliminary data.</text>
</comment>
<feature type="compositionally biased region" description="Acidic residues" evidence="5">
    <location>
        <begin position="219"/>
        <end position="230"/>
    </location>
</feature>
<accession>A0A086T2M4</accession>
<keyword evidence="4" id="KW-0539">Nucleus</keyword>
<reference evidence="8" key="1">
    <citation type="journal article" date="2014" name="Genome Announc.">
        <title>Genome sequence and annotation of Acremonium chrysogenum, producer of the beta-lactam antibiotic cephalosporin C.</title>
        <authorList>
            <person name="Terfehr D."/>
            <person name="Dahlmann T.A."/>
            <person name="Specht T."/>
            <person name="Zadra I."/>
            <person name="Kuernsteiner H."/>
            <person name="Kueck U."/>
        </authorList>
    </citation>
    <scope>NUCLEOTIDE SEQUENCE [LARGE SCALE GENOMIC DNA]</scope>
    <source>
        <strain evidence="8">ATCC 11550 / CBS 779.69 / DSM 880 / IAM 14645 / JCM 23072 / IMI 49137</strain>
    </source>
</reference>
<evidence type="ECO:0000256" key="2">
    <source>
        <dbReference type="ARBA" id="ARBA00023015"/>
    </source>
</evidence>
<dbReference type="SMART" id="SM00576">
    <property type="entry name" value="BTP"/>
    <property type="match status" value="1"/>
</dbReference>
<dbReference type="Proteomes" id="UP000029964">
    <property type="component" value="Unassembled WGS sequence"/>
</dbReference>
<dbReference type="Gene3D" id="1.10.20.10">
    <property type="entry name" value="Histone, subunit A"/>
    <property type="match status" value="1"/>
</dbReference>
<dbReference type="GO" id="GO:0005634">
    <property type="term" value="C:nucleus"/>
    <property type="evidence" value="ECO:0007669"/>
    <property type="project" value="UniProtKB-SubCell"/>
</dbReference>
<dbReference type="STRING" id="857340.A0A086T2M4"/>
<dbReference type="Pfam" id="PF07524">
    <property type="entry name" value="Bromo_TP"/>
    <property type="match status" value="1"/>
</dbReference>
<keyword evidence="2" id="KW-0805">Transcription regulation</keyword>
<feature type="domain" description="Bromodomain associated" evidence="6">
    <location>
        <begin position="5"/>
        <end position="83"/>
    </location>
</feature>
<evidence type="ECO:0000256" key="5">
    <source>
        <dbReference type="SAM" id="MobiDB-lite"/>
    </source>
</evidence>
<dbReference type="CDD" id="cd00076">
    <property type="entry name" value="HFD_SF"/>
    <property type="match status" value="1"/>
</dbReference>
<keyword evidence="7" id="KW-0396">Initiation factor</keyword>
<gene>
    <name evidence="7" type="ORF">ACRE_056500</name>
</gene>
<evidence type="ECO:0000256" key="4">
    <source>
        <dbReference type="ARBA" id="ARBA00023242"/>
    </source>
</evidence>
<keyword evidence="8" id="KW-1185">Reference proteome</keyword>
<dbReference type="OrthoDB" id="5402929at2759"/>
<dbReference type="InterPro" id="IPR006565">
    <property type="entry name" value="BTP"/>
</dbReference>
<evidence type="ECO:0000313" key="7">
    <source>
        <dbReference type="EMBL" id="KFH43606.1"/>
    </source>
</evidence>
<sequence length="230" mass="24974">MPSPSSLFHAFLRPCVLQILRATGYHGTSPVVLDALTDLAARYMSLLCEKTASNAVHHYGDAGDYSLVEVRLALEEVGALLPQRVAAEQEDRGEEDLRGVEEFVRWFSGPRMKEITEFARGDGDEVDYLNELKRRHNKTADDAKFQGTILGKPNDTGELDLEIEGGGDIKTIEDWICQRSTGLRPAPAPPPEVNGHGGDGADGYSTPASSGLSSVGDRLEEEGLEAMDMS</sequence>
<evidence type="ECO:0000256" key="3">
    <source>
        <dbReference type="ARBA" id="ARBA00023163"/>
    </source>
</evidence>
<protein>
    <submittedName>
        <fullName evidence="7">Transcription initiation factor TFIID subunit-like protein</fullName>
    </submittedName>
</protein>
<dbReference type="EMBL" id="JPKY01000065">
    <property type="protein sequence ID" value="KFH43606.1"/>
    <property type="molecule type" value="Genomic_DNA"/>
</dbReference>